<dbReference type="InterPro" id="IPR051122">
    <property type="entry name" value="SDR_DHRS6-like"/>
</dbReference>
<dbReference type="FunFam" id="3.40.50.720:FF:000084">
    <property type="entry name" value="Short-chain dehydrogenase reductase"/>
    <property type="match status" value="1"/>
</dbReference>
<sequence length="285" mass="30429">MFCGTSSPQYNNNQMAKTARHFFITICAAGGSGEMEVFMSKLLDKELCVITGAANGIGRAIAERFISEGADLIVADFDVETAKKVYEGNSQVVDILKVDATDVKDLEKIVKSVEETGRKLKAVLPIVGNGPQNPIPEITPEEFHLTMDLNVFSAFFTVQKLIPFMSNKSSIVLISSIAGFQGGKNSIVYNAAKAAVRSMARSFTGELAEKGIRANAISPGPTETQAFTDFVHGDGELRNNIISQLPIGHIGKPSEIAAVALFLASDESSYVTGAEIIADGGFTNK</sequence>
<dbReference type="GO" id="GO:0016491">
    <property type="term" value="F:oxidoreductase activity"/>
    <property type="evidence" value="ECO:0007669"/>
    <property type="project" value="UniProtKB-KW"/>
</dbReference>
<evidence type="ECO:0000256" key="2">
    <source>
        <dbReference type="ARBA" id="ARBA00023002"/>
    </source>
</evidence>
<dbReference type="SUPFAM" id="SSF51735">
    <property type="entry name" value="NAD(P)-binding Rossmann-fold domains"/>
    <property type="match status" value="1"/>
</dbReference>
<reference evidence="3 4" key="1">
    <citation type="submission" date="2018-08" db="EMBL/GenBank/DDBJ databases">
        <title>Genome of Clostridium chromiireducens C1, DSM12136.</title>
        <authorList>
            <person name="Xing M."/>
            <person name="Wei Y."/>
            <person name="Ang E.L."/>
            <person name="Zhao H."/>
            <person name="Zhang Y."/>
        </authorList>
    </citation>
    <scope>NUCLEOTIDE SEQUENCE [LARGE SCALE GENOMIC DNA]</scope>
    <source>
        <strain evidence="3 4">C1</strain>
    </source>
</reference>
<dbReference type="PANTHER" id="PTHR43477">
    <property type="entry name" value="DIHYDROANTICAPSIN 7-DEHYDROGENASE"/>
    <property type="match status" value="1"/>
</dbReference>
<dbReference type="Proteomes" id="UP000265930">
    <property type="component" value="Unassembled WGS sequence"/>
</dbReference>
<protein>
    <submittedName>
        <fullName evidence="3">SDR family oxidoreductase</fullName>
    </submittedName>
</protein>
<name>A0A399IH95_9CLOT</name>
<dbReference type="CDD" id="cd05233">
    <property type="entry name" value="SDR_c"/>
    <property type="match status" value="1"/>
</dbReference>
<gene>
    <name evidence="3" type="ORF">D2A34_23955</name>
</gene>
<evidence type="ECO:0000313" key="4">
    <source>
        <dbReference type="Proteomes" id="UP000265930"/>
    </source>
</evidence>
<dbReference type="Pfam" id="PF13561">
    <property type="entry name" value="adh_short_C2"/>
    <property type="match status" value="1"/>
</dbReference>
<comment type="similarity">
    <text evidence="1">Belongs to the short-chain dehydrogenases/reductases (SDR) family.</text>
</comment>
<dbReference type="EMBL" id="QXDJ01000008">
    <property type="protein sequence ID" value="RII32280.1"/>
    <property type="molecule type" value="Genomic_DNA"/>
</dbReference>
<dbReference type="InterPro" id="IPR036291">
    <property type="entry name" value="NAD(P)-bd_dom_sf"/>
</dbReference>
<accession>A0A399IH95</accession>
<proteinExistence type="inferred from homology"/>
<keyword evidence="2" id="KW-0560">Oxidoreductase</keyword>
<evidence type="ECO:0000256" key="1">
    <source>
        <dbReference type="ARBA" id="ARBA00006484"/>
    </source>
</evidence>
<organism evidence="3 4">
    <name type="scientific">Clostridium chromiireducens</name>
    <dbReference type="NCBI Taxonomy" id="225345"/>
    <lineage>
        <taxon>Bacteria</taxon>
        <taxon>Bacillati</taxon>
        <taxon>Bacillota</taxon>
        <taxon>Clostridia</taxon>
        <taxon>Eubacteriales</taxon>
        <taxon>Clostridiaceae</taxon>
        <taxon>Clostridium</taxon>
    </lineage>
</organism>
<dbReference type="AlphaFoldDB" id="A0A399IH95"/>
<dbReference type="GO" id="GO:0008206">
    <property type="term" value="P:bile acid metabolic process"/>
    <property type="evidence" value="ECO:0007669"/>
    <property type="project" value="UniProtKB-ARBA"/>
</dbReference>
<evidence type="ECO:0000313" key="3">
    <source>
        <dbReference type="EMBL" id="RII32280.1"/>
    </source>
</evidence>
<dbReference type="PRINTS" id="PR00081">
    <property type="entry name" value="GDHRDH"/>
</dbReference>
<dbReference type="PANTHER" id="PTHR43477:SF1">
    <property type="entry name" value="DIHYDROANTICAPSIN 7-DEHYDROGENASE"/>
    <property type="match status" value="1"/>
</dbReference>
<comment type="caution">
    <text evidence="3">The sequence shown here is derived from an EMBL/GenBank/DDBJ whole genome shotgun (WGS) entry which is preliminary data.</text>
</comment>
<dbReference type="InterPro" id="IPR002347">
    <property type="entry name" value="SDR_fam"/>
</dbReference>
<dbReference type="Gene3D" id="3.40.50.720">
    <property type="entry name" value="NAD(P)-binding Rossmann-like Domain"/>
    <property type="match status" value="1"/>
</dbReference>